<comment type="caution">
    <text evidence="3">The sequence shown here is derived from an EMBL/GenBank/DDBJ whole genome shotgun (WGS) entry which is preliminary data.</text>
</comment>
<name>A0AAV1UKV4_9STRA</name>
<evidence type="ECO:0000259" key="1">
    <source>
        <dbReference type="Pfam" id="PF18634"/>
    </source>
</evidence>
<evidence type="ECO:0000313" key="3">
    <source>
        <dbReference type="EMBL" id="CAK7935080.1"/>
    </source>
</evidence>
<feature type="domain" description="RXLR phytopathogen effector protein WY-domain" evidence="1">
    <location>
        <begin position="149"/>
        <end position="191"/>
    </location>
</feature>
<dbReference type="Proteomes" id="UP001162060">
    <property type="component" value="Unassembled WGS sequence"/>
</dbReference>
<gene>
    <name evidence="2" type="ORF">PM001_LOCUS20225</name>
    <name evidence="3" type="ORF">PM001_LOCUS20230</name>
</gene>
<dbReference type="EMBL" id="CAKLBY020000221">
    <property type="protein sequence ID" value="CAK7935075.1"/>
    <property type="molecule type" value="Genomic_DNA"/>
</dbReference>
<dbReference type="AlphaFoldDB" id="A0AAV1UKV4"/>
<evidence type="ECO:0000313" key="4">
    <source>
        <dbReference type="Proteomes" id="UP001162060"/>
    </source>
</evidence>
<dbReference type="EMBL" id="CAKLBY020000221">
    <property type="protein sequence ID" value="CAK7935080.1"/>
    <property type="molecule type" value="Genomic_DNA"/>
</dbReference>
<dbReference type="Pfam" id="PF18634">
    <property type="entry name" value="RXLR_WY"/>
    <property type="match status" value="1"/>
</dbReference>
<dbReference type="InterPro" id="IPR040786">
    <property type="entry name" value="RXLR_WY"/>
</dbReference>
<organism evidence="3 4">
    <name type="scientific">Peronospora matthiolae</name>
    <dbReference type="NCBI Taxonomy" id="2874970"/>
    <lineage>
        <taxon>Eukaryota</taxon>
        <taxon>Sar</taxon>
        <taxon>Stramenopiles</taxon>
        <taxon>Oomycota</taxon>
        <taxon>Peronosporomycetes</taxon>
        <taxon>Peronosporales</taxon>
        <taxon>Peronosporaceae</taxon>
        <taxon>Peronospora</taxon>
    </lineage>
</organism>
<reference evidence="3" key="1">
    <citation type="submission" date="2024-01" db="EMBL/GenBank/DDBJ databases">
        <authorList>
            <person name="Webb A."/>
        </authorList>
    </citation>
    <scope>NUCLEOTIDE SEQUENCE</scope>
    <source>
        <strain evidence="3">Pm1</strain>
    </source>
</reference>
<evidence type="ECO:0000313" key="2">
    <source>
        <dbReference type="EMBL" id="CAK7935075.1"/>
    </source>
</evidence>
<sequence length="321" mass="37326">MSMSKAKFILGTGKEESRQLAVLSMLEDWLDYVNTYRSAGLVFSNGQVIDVLLSHRQTEEVVEMLRMLQDVPGMEYQAHILLSSLACRLQFPARLRLGWTPAGVYPIMPISTAKLIPSSSGEMELDWPITLSEFHDWLEYVDKFRSLGREFSDDQVIDVLTATRPIEEVVEIFHKFRGVHGMKHRADQFQRLLLLRSTAVDFQALEHAVQLWRKSKPTPREVFLMLPIPTTRFEMETVGNTDEPNATGLLLASWIYYVSEYQAWSFAFVDDEVIGLLMRYRPVNELVHFFNYLRTVRGMRDRADYLKLVLLWRLLARFPTR</sequence>
<accession>A0AAV1UKV4</accession>
<protein>
    <recommendedName>
        <fullName evidence="1">RXLR phytopathogen effector protein WY-domain domain-containing protein</fullName>
    </recommendedName>
</protein>
<proteinExistence type="predicted"/>